<dbReference type="AlphaFoldDB" id="A0A8J6AEF6"/>
<organism evidence="8 9">
    <name type="scientific">Galemys pyrenaicus</name>
    <name type="common">Iberian desman</name>
    <name type="synonym">Pyrenean desman</name>
    <dbReference type="NCBI Taxonomy" id="202257"/>
    <lineage>
        <taxon>Eukaryota</taxon>
        <taxon>Metazoa</taxon>
        <taxon>Chordata</taxon>
        <taxon>Craniata</taxon>
        <taxon>Vertebrata</taxon>
        <taxon>Euteleostomi</taxon>
        <taxon>Mammalia</taxon>
        <taxon>Eutheria</taxon>
        <taxon>Laurasiatheria</taxon>
        <taxon>Eulipotyphla</taxon>
        <taxon>Talpidae</taxon>
        <taxon>Galemys</taxon>
    </lineage>
</organism>
<dbReference type="Gene3D" id="2.60.40.4230">
    <property type="entry name" value="Resistin head domain"/>
    <property type="match status" value="1"/>
</dbReference>
<comment type="subcellular location">
    <subcellularLocation>
        <location evidence="1">Secreted</location>
    </subcellularLocation>
</comment>
<evidence type="ECO:0000256" key="7">
    <source>
        <dbReference type="SAM" id="MobiDB-lite"/>
    </source>
</evidence>
<dbReference type="OrthoDB" id="9531287at2759"/>
<gene>
    <name evidence="8" type="ORF">J0S82_006094</name>
</gene>
<comment type="similarity">
    <text evidence="2">Belongs to the resistin/FIZZ family.</text>
</comment>
<dbReference type="Proteomes" id="UP000700334">
    <property type="component" value="Unassembled WGS sequence"/>
</dbReference>
<dbReference type="PANTHER" id="PTHR21101">
    <property type="entry name" value="RESISTIN"/>
    <property type="match status" value="1"/>
</dbReference>
<feature type="compositionally biased region" description="Pro residues" evidence="7">
    <location>
        <begin position="37"/>
        <end position="57"/>
    </location>
</feature>
<keyword evidence="9" id="KW-1185">Reference proteome</keyword>
<evidence type="ECO:0000313" key="8">
    <source>
        <dbReference type="EMBL" id="KAG8519268.1"/>
    </source>
</evidence>
<keyword evidence="6" id="KW-1015">Disulfide bond</keyword>
<dbReference type="PANTHER" id="PTHR21101:SF12">
    <property type="entry name" value="RESISTIN"/>
    <property type="match status" value="1"/>
</dbReference>
<evidence type="ECO:0000256" key="3">
    <source>
        <dbReference type="ARBA" id="ARBA00022525"/>
    </source>
</evidence>
<dbReference type="InterPro" id="IPR009714">
    <property type="entry name" value="RELM"/>
</dbReference>
<protein>
    <submittedName>
        <fullName evidence="8">Resistin</fullName>
    </submittedName>
</protein>
<evidence type="ECO:0000256" key="4">
    <source>
        <dbReference type="ARBA" id="ARBA00022702"/>
    </source>
</evidence>
<feature type="region of interest" description="Disordered" evidence="7">
    <location>
        <begin position="1"/>
        <end position="57"/>
    </location>
</feature>
<comment type="caution">
    <text evidence="8">The sequence shown here is derived from an EMBL/GenBank/DDBJ whole genome shotgun (WGS) entry which is preliminary data.</text>
</comment>
<dbReference type="FunFam" id="2.60.40.4230:FF:000001">
    <property type="entry name" value="Resistin-like beta"/>
    <property type="match status" value="1"/>
</dbReference>
<keyword evidence="4" id="KW-0372">Hormone</keyword>
<proteinExistence type="inferred from homology"/>
<dbReference type="EMBL" id="JAGFMF010011614">
    <property type="protein sequence ID" value="KAG8519268.1"/>
    <property type="molecule type" value="Genomic_DNA"/>
</dbReference>
<evidence type="ECO:0000256" key="2">
    <source>
        <dbReference type="ARBA" id="ARBA00007258"/>
    </source>
</evidence>
<evidence type="ECO:0000256" key="5">
    <source>
        <dbReference type="ARBA" id="ARBA00022729"/>
    </source>
</evidence>
<evidence type="ECO:0000256" key="1">
    <source>
        <dbReference type="ARBA" id="ARBA00004613"/>
    </source>
</evidence>
<dbReference type="InterPro" id="IPR036262">
    <property type="entry name" value="Resistin-like_sf"/>
</dbReference>
<dbReference type="SUPFAM" id="SSF111423">
    <property type="entry name" value="Resistin"/>
    <property type="match status" value="1"/>
</dbReference>
<sequence>MEPLSRVMAAQPSPQTHPPSAPRPDPDSTACLCPGSRLPPPGRPRMPPAPLPWPPPPGQCPARLQRPACPAGFAVTGCACGYGCGSWDVRAQTTCHCQCAGMDWTAARCCRVRVSKPRPQDGASLSACSMKVGA</sequence>
<evidence type="ECO:0000313" key="9">
    <source>
        <dbReference type="Proteomes" id="UP000700334"/>
    </source>
</evidence>
<dbReference type="GO" id="GO:0005179">
    <property type="term" value="F:hormone activity"/>
    <property type="evidence" value="ECO:0007669"/>
    <property type="project" value="UniProtKB-KW"/>
</dbReference>
<dbReference type="GO" id="GO:0005615">
    <property type="term" value="C:extracellular space"/>
    <property type="evidence" value="ECO:0007669"/>
    <property type="project" value="TreeGrafter"/>
</dbReference>
<name>A0A8J6AEF6_GALPY</name>
<keyword evidence="3" id="KW-0964">Secreted</keyword>
<reference evidence="8" key="1">
    <citation type="journal article" date="2021" name="Evol. Appl.">
        <title>The genome of the Pyrenean desman and the effects of bottlenecks and inbreeding on the genomic landscape of an endangered species.</title>
        <authorList>
            <person name="Escoda L."/>
            <person name="Castresana J."/>
        </authorList>
    </citation>
    <scope>NUCLEOTIDE SEQUENCE</scope>
    <source>
        <strain evidence="8">IBE-C5619</strain>
    </source>
</reference>
<dbReference type="Pfam" id="PF06954">
    <property type="entry name" value="Resistin"/>
    <property type="match status" value="1"/>
</dbReference>
<keyword evidence="5" id="KW-0732">Signal</keyword>
<evidence type="ECO:0000256" key="6">
    <source>
        <dbReference type="ARBA" id="ARBA00023157"/>
    </source>
</evidence>
<accession>A0A8J6AEF6</accession>